<dbReference type="Proteomes" id="UP000245341">
    <property type="component" value="Unplaced"/>
</dbReference>
<evidence type="ECO:0000256" key="1">
    <source>
        <dbReference type="SAM" id="MobiDB-lite"/>
    </source>
</evidence>
<gene>
    <name evidence="4" type="primary">LOC115937728</name>
</gene>
<dbReference type="RefSeq" id="XP_030876224.1">
    <property type="nucleotide sequence ID" value="XM_031020364.1"/>
</dbReference>
<keyword evidence="2" id="KW-1133">Transmembrane helix</keyword>
<reference evidence="4" key="1">
    <citation type="submission" date="2025-08" db="UniProtKB">
        <authorList>
            <consortium name="RefSeq"/>
        </authorList>
    </citation>
    <scope>IDENTIFICATION</scope>
    <source>
        <tissue evidence="4">Liver</tissue>
    </source>
</reference>
<feature type="region of interest" description="Disordered" evidence="1">
    <location>
        <begin position="202"/>
        <end position="228"/>
    </location>
</feature>
<proteinExistence type="predicted"/>
<keyword evidence="3" id="KW-1185">Reference proteome</keyword>
<sequence length="335" mass="35632">MLVYTPHPLPSLCSLCLSSSSTPVPFISSFFSLYLVLTPTPCSSGCSQGAHLFLLLSASRSLLSSLSSVSVPHTDSGSMGSPISPRPPSIHTLTRLFLYLLFIDFFALLSPFVFSPTRLHPRGPSRHSDSTPPHALASPLSWTVPPPSHFPSPFLCLFSSLSVALTLSCPSVSSSHICASPRGLHPCEARAPCCLLERGGPSGTHGPGRASPRAGDTRLLPPKKRPRDLCFTRHAPPVTSCQLRGPSAHRSLQLLAHRDGATARDLERRHLSGGGKPSLPSSLVLALSFLRSPSSPGSFPTPLAPHHLCLPGCRAVLSLGGGRALRRERRLRSGV</sequence>
<name>A0A7F8Q4T8_LEPWE</name>
<evidence type="ECO:0000313" key="4">
    <source>
        <dbReference type="RefSeq" id="XP_030876224.1"/>
    </source>
</evidence>
<feature type="transmembrane region" description="Helical" evidence="2">
    <location>
        <begin position="96"/>
        <end position="114"/>
    </location>
</feature>
<keyword evidence="2" id="KW-0472">Membrane</keyword>
<protein>
    <submittedName>
        <fullName evidence="4">Uncharacterized protein LOC115937728</fullName>
    </submittedName>
</protein>
<dbReference type="KEGG" id="lww:115937728"/>
<organism evidence="3 4">
    <name type="scientific">Leptonychotes weddellii</name>
    <name type="common">Weddell seal</name>
    <name type="synonym">Otaria weddellii</name>
    <dbReference type="NCBI Taxonomy" id="9713"/>
    <lineage>
        <taxon>Eukaryota</taxon>
        <taxon>Metazoa</taxon>
        <taxon>Chordata</taxon>
        <taxon>Craniata</taxon>
        <taxon>Vertebrata</taxon>
        <taxon>Euteleostomi</taxon>
        <taxon>Mammalia</taxon>
        <taxon>Eutheria</taxon>
        <taxon>Laurasiatheria</taxon>
        <taxon>Carnivora</taxon>
        <taxon>Caniformia</taxon>
        <taxon>Pinnipedia</taxon>
        <taxon>Phocidae</taxon>
        <taxon>Monachinae</taxon>
        <taxon>Lobodontini</taxon>
        <taxon>Leptonychotes</taxon>
    </lineage>
</organism>
<dbReference type="GeneID" id="115937728"/>
<dbReference type="AlphaFoldDB" id="A0A7F8Q4T8"/>
<accession>A0A7F8Q4T8</accession>
<keyword evidence="2" id="KW-0812">Transmembrane</keyword>
<evidence type="ECO:0000256" key="2">
    <source>
        <dbReference type="SAM" id="Phobius"/>
    </source>
</evidence>
<evidence type="ECO:0000313" key="3">
    <source>
        <dbReference type="Proteomes" id="UP000245341"/>
    </source>
</evidence>